<feature type="signal peptide" evidence="1">
    <location>
        <begin position="1"/>
        <end position="32"/>
    </location>
</feature>
<accession>A0A9J7BQ77</accession>
<name>A0A9J7BQ77_9BACT</name>
<keyword evidence="3" id="KW-1185">Reference proteome</keyword>
<dbReference type="Proteomes" id="UP001059380">
    <property type="component" value="Chromosome"/>
</dbReference>
<sequence>MRIECEVVPRIAMKPMLMALLCAMLPSLVVMCQGTPDSRMPQARSASTAAMPREVGPELARDAVVHPPCWASPPDRAELKTALHARTAVPAQVTIPTGTKITLRILERLASDTAKNGSTVRFVLAKDVIVDGITVLPAGVPVIGIVSRAKPGIAYQQWPELVVRVRKMKIGKESIHLTRTDPNRRKGPVNGKDVATCLMMPLYCMAGAFGMTEDVPTKPNAESGIQGEITPCEIWYFWVKSSVMVSSREIGENRSAEPSMSPTECSRILENPSCDYSEVR</sequence>
<keyword evidence="1" id="KW-0732">Signal</keyword>
<gene>
    <name evidence="2" type="ORF">MOP44_25490</name>
</gene>
<dbReference type="RefSeq" id="WP_260793389.1">
    <property type="nucleotide sequence ID" value="NZ_CP093313.1"/>
</dbReference>
<evidence type="ECO:0000313" key="2">
    <source>
        <dbReference type="EMBL" id="UWZ83898.1"/>
    </source>
</evidence>
<dbReference type="AlphaFoldDB" id="A0A9J7BQ77"/>
<feature type="chain" id="PRO_5039936811" evidence="1">
    <location>
        <begin position="33"/>
        <end position="280"/>
    </location>
</feature>
<dbReference type="EMBL" id="CP093313">
    <property type="protein sequence ID" value="UWZ83898.1"/>
    <property type="molecule type" value="Genomic_DNA"/>
</dbReference>
<protein>
    <submittedName>
        <fullName evidence="2">Uncharacterized protein</fullName>
    </submittedName>
</protein>
<proteinExistence type="predicted"/>
<evidence type="ECO:0000256" key="1">
    <source>
        <dbReference type="SAM" id="SignalP"/>
    </source>
</evidence>
<reference evidence="2" key="1">
    <citation type="submission" date="2021-04" db="EMBL/GenBank/DDBJ databases">
        <title>Phylogenetic analysis of Acidobacteriaceae.</title>
        <authorList>
            <person name="Qiu L."/>
            <person name="Zhang Q."/>
        </authorList>
    </citation>
    <scope>NUCLEOTIDE SEQUENCE</scope>
    <source>
        <strain evidence="2">DSM 25168</strain>
    </source>
</reference>
<organism evidence="2 3">
    <name type="scientific">Occallatibacter riparius</name>
    <dbReference type="NCBI Taxonomy" id="1002689"/>
    <lineage>
        <taxon>Bacteria</taxon>
        <taxon>Pseudomonadati</taxon>
        <taxon>Acidobacteriota</taxon>
        <taxon>Terriglobia</taxon>
        <taxon>Terriglobales</taxon>
        <taxon>Acidobacteriaceae</taxon>
        <taxon>Occallatibacter</taxon>
    </lineage>
</organism>
<evidence type="ECO:0000313" key="3">
    <source>
        <dbReference type="Proteomes" id="UP001059380"/>
    </source>
</evidence>
<dbReference type="KEGG" id="orp:MOP44_25490"/>